<evidence type="ECO:0000313" key="2">
    <source>
        <dbReference type="Proteomes" id="UP000436468"/>
    </source>
</evidence>
<proteinExistence type="predicted"/>
<dbReference type="Proteomes" id="UP000436468">
    <property type="component" value="Unassembled WGS sequence"/>
</dbReference>
<name>A0A844T6I3_9BRAD</name>
<keyword evidence="2" id="KW-1185">Reference proteome</keyword>
<dbReference type="AlphaFoldDB" id="A0A844T6I3"/>
<sequence>MTTGLVVYQPQMPILVVTFRSSSGQRRVATSSIRLESICAVSSGSAMAGIPGAIAIALAPTDDFRS</sequence>
<protein>
    <submittedName>
        <fullName evidence="1">Uncharacterized protein</fullName>
    </submittedName>
</protein>
<organism evidence="1 2">
    <name type="scientific">Bradyrhizobium pachyrhizi</name>
    <dbReference type="NCBI Taxonomy" id="280333"/>
    <lineage>
        <taxon>Bacteria</taxon>
        <taxon>Pseudomonadati</taxon>
        <taxon>Pseudomonadota</taxon>
        <taxon>Alphaproteobacteria</taxon>
        <taxon>Hyphomicrobiales</taxon>
        <taxon>Nitrobacteraceae</taxon>
        <taxon>Bradyrhizobium</taxon>
    </lineage>
</organism>
<gene>
    <name evidence="1" type="ORF">GPL21_34740</name>
</gene>
<reference evidence="1 2" key="1">
    <citation type="submission" date="2019-12" db="EMBL/GenBank/DDBJ databases">
        <title>Draft genome sequences Bradyrhizobium cajani AMBPC1010, Bradyrhizobium pachyrhizi AMBPC1040 and Bradyrhizobium yuanmingense ALSPC3051, three plant growth promoting strains isolated from nodules of Cajanus cajan L. in Dominican Republic.</title>
        <authorList>
            <person name="Flores-Felix J.D."/>
            <person name="Araujo J."/>
            <person name="Diaz-Alcantara C."/>
            <person name="Gonzalez-Andres F."/>
            <person name="Velazquez E."/>
        </authorList>
    </citation>
    <scope>NUCLEOTIDE SEQUENCE [LARGE SCALE GENOMIC DNA]</scope>
    <source>
        <strain evidence="1 2">1040</strain>
    </source>
</reference>
<accession>A0A844T6I3</accession>
<dbReference type="RefSeq" id="WP_157113717.1">
    <property type="nucleotide sequence ID" value="NZ_WQNF01000040.1"/>
</dbReference>
<evidence type="ECO:0000313" key="1">
    <source>
        <dbReference type="EMBL" id="MVT70240.1"/>
    </source>
</evidence>
<dbReference type="EMBL" id="WQNF01000040">
    <property type="protein sequence ID" value="MVT70240.1"/>
    <property type="molecule type" value="Genomic_DNA"/>
</dbReference>
<comment type="caution">
    <text evidence="1">The sequence shown here is derived from an EMBL/GenBank/DDBJ whole genome shotgun (WGS) entry which is preliminary data.</text>
</comment>